<dbReference type="PANTHER" id="PTHR10605">
    <property type="entry name" value="HEPARAN SULFATE SULFOTRANSFERASE"/>
    <property type="match status" value="1"/>
</dbReference>
<gene>
    <name evidence="4" type="ORF">CRP01_36950</name>
</gene>
<dbReference type="Pfam" id="PF00685">
    <property type="entry name" value="Sulfotransfer_1"/>
    <property type="match status" value="1"/>
</dbReference>
<reference evidence="4 5" key="1">
    <citation type="submission" date="2017-10" db="EMBL/GenBank/DDBJ databases">
        <title>The draft genome sequence of Lewinella nigricans NBRC 102662.</title>
        <authorList>
            <person name="Wang K."/>
        </authorList>
    </citation>
    <scope>NUCLEOTIDE SEQUENCE [LARGE SCALE GENOMIC DNA]</scope>
    <source>
        <strain evidence="4 5">NBRC 102662</strain>
    </source>
</reference>
<dbReference type="Proteomes" id="UP000223913">
    <property type="component" value="Unassembled WGS sequence"/>
</dbReference>
<dbReference type="OrthoDB" id="981508at2"/>
<keyword evidence="2" id="KW-0325">Glycoprotein</keyword>
<comment type="caution">
    <text evidence="4">The sequence shown here is derived from an EMBL/GenBank/DDBJ whole genome shotgun (WGS) entry which is preliminary data.</text>
</comment>
<dbReference type="InterPro" id="IPR000863">
    <property type="entry name" value="Sulfotransferase_dom"/>
</dbReference>
<accession>A0A2D0N1A3</accession>
<dbReference type="AlphaFoldDB" id="A0A2D0N1A3"/>
<dbReference type="RefSeq" id="WP_099155125.1">
    <property type="nucleotide sequence ID" value="NZ_PDUD01000054.1"/>
</dbReference>
<evidence type="ECO:0000259" key="3">
    <source>
        <dbReference type="Pfam" id="PF00685"/>
    </source>
</evidence>
<dbReference type="GO" id="GO:0008146">
    <property type="term" value="F:sulfotransferase activity"/>
    <property type="evidence" value="ECO:0007669"/>
    <property type="project" value="InterPro"/>
</dbReference>
<sequence>MIEDVLTDRNLPSFIIGGMQKSGTTYIDSLLRRHPQIYMPPRTLEFSFFDDSRIYKNGVQWYKSLFTDSKDGQVLGQTSADCAFENLAPQRLRDIVPNVKLIFILRHPVSRTHSHYWHQVKMGREHLSLLNALKEEPVRTEKSYYHQKKFSYVGRSRYKSLFENVFKYIDQENVYIVPFELFIKNEVNYLNEIFEFINVSTISSIEDLKEGDKNKRTNAAKTPSIWLRKISPILNSNFIGKYIYRSLLTSKRPPQLKDKERKFLEAELWDDVLFYNEINNNCRKNNSNS</sequence>
<evidence type="ECO:0000256" key="1">
    <source>
        <dbReference type="ARBA" id="ARBA00022679"/>
    </source>
</evidence>
<keyword evidence="1" id="KW-0808">Transferase</keyword>
<dbReference type="EMBL" id="PDUD01000054">
    <property type="protein sequence ID" value="PHN01493.1"/>
    <property type="molecule type" value="Genomic_DNA"/>
</dbReference>
<feature type="domain" description="Sulfotransferase" evidence="3">
    <location>
        <begin position="13"/>
        <end position="219"/>
    </location>
</feature>
<proteinExistence type="predicted"/>
<evidence type="ECO:0000313" key="4">
    <source>
        <dbReference type="EMBL" id="PHN01493.1"/>
    </source>
</evidence>
<dbReference type="InterPro" id="IPR037359">
    <property type="entry name" value="NST/OST"/>
</dbReference>
<dbReference type="SUPFAM" id="SSF52540">
    <property type="entry name" value="P-loop containing nucleoside triphosphate hydrolases"/>
    <property type="match status" value="1"/>
</dbReference>
<dbReference type="PANTHER" id="PTHR10605:SF56">
    <property type="entry name" value="BIFUNCTIONAL HEPARAN SULFATE N-DEACETYLASE_N-SULFOTRANSFERASE"/>
    <property type="match status" value="1"/>
</dbReference>
<dbReference type="Gene3D" id="3.40.50.300">
    <property type="entry name" value="P-loop containing nucleotide triphosphate hydrolases"/>
    <property type="match status" value="1"/>
</dbReference>
<keyword evidence="5" id="KW-1185">Reference proteome</keyword>
<name>A0A2D0N1A3_FLAN2</name>
<protein>
    <recommendedName>
        <fullName evidence="3">Sulfotransferase domain-containing protein</fullName>
    </recommendedName>
</protein>
<evidence type="ECO:0000256" key="2">
    <source>
        <dbReference type="ARBA" id="ARBA00023180"/>
    </source>
</evidence>
<evidence type="ECO:0000313" key="5">
    <source>
        <dbReference type="Proteomes" id="UP000223913"/>
    </source>
</evidence>
<organism evidence="4 5">
    <name type="scientific">Flavilitoribacter nigricans (strain ATCC 23147 / DSM 23189 / NBRC 102662 / NCIMB 1420 / SS-2)</name>
    <name type="common">Lewinella nigricans</name>
    <dbReference type="NCBI Taxonomy" id="1122177"/>
    <lineage>
        <taxon>Bacteria</taxon>
        <taxon>Pseudomonadati</taxon>
        <taxon>Bacteroidota</taxon>
        <taxon>Saprospiria</taxon>
        <taxon>Saprospirales</taxon>
        <taxon>Lewinellaceae</taxon>
        <taxon>Flavilitoribacter</taxon>
    </lineage>
</organism>
<dbReference type="InterPro" id="IPR027417">
    <property type="entry name" value="P-loop_NTPase"/>
</dbReference>